<dbReference type="Pfam" id="PF00046">
    <property type="entry name" value="Homeodomain"/>
    <property type="match status" value="1"/>
</dbReference>
<dbReference type="OrthoDB" id="6159439at2759"/>
<feature type="compositionally biased region" description="Low complexity" evidence="6">
    <location>
        <begin position="157"/>
        <end position="169"/>
    </location>
</feature>
<feature type="domain" description="Homeobox" evidence="7">
    <location>
        <begin position="41"/>
        <end position="98"/>
    </location>
</feature>
<dbReference type="GO" id="GO:0000978">
    <property type="term" value="F:RNA polymerase II cis-regulatory region sequence-specific DNA binding"/>
    <property type="evidence" value="ECO:0007669"/>
    <property type="project" value="TreeGrafter"/>
</dbReference>
<feature type="region of interest" description="Disordered" evidence="6">
    <location>
        <begin position="282"/>
        <end position="315"/>
    </location>
</feature>
<evidence type="ECO:0000256" key="3">
    <source>
        <dbReference type="ARBA" id="ARBA00023242"/>
    </source>
</evidence>
<feature type="compositionally biased region" description="Polar residues" evidence="6">
    <location>
        <begin position="1"/>
        <end position="30"/>
    </location>
</feature>
<feature type="region of interest" description="Disordered" evidence="6">
    <location>
        <begin position="393"/>
        <end position="555"/>
    </location>
</feature>
<name>A0A5J5EWH7_9PEZI</name>
<protein>
    <recommendedName>
        <fullName evidence="7">Homeobox domain-containing protein</fullName>
    </recommendedName>
</protein>
<reference evidence="8 9" key="1">
    <citation type="submission" date="2019-09" db="EMBL/GenBank/DDBJ databases">
        <title>Draft genome of the ectomycorrhizal ascomycete Sphaerosporella brunnea.</title>
        <authorList>
            <consortium name="DOE Joint Genome Institute"/>
            <person name="Benucci G.M."/>
            <person name="Marozzi G."/>
            <person name="Antonielli L."/>
            <person name="Sanchez S."/>
            <person name="Marco P."/>
            <person name="Wang X."/>
            <person name="Falini L.B."/>
            <person name="Barry K."/>
            <person name="Haridas S."/>
            <person name="Lipzen A."/>
            <person name="Labutti K."/>
            <person name="Grigoriev I.V."/>
            <person name="Murat C."/>
            <person name="Martin F."/>
            <person name="Albertini E."/>
            <person name="Donnini D."/>
            <person name="Bonito G."/>
        </authorList>
    </citation>
    <scope>NUCLEOTIDE SEQUENCE [LARGE SCALE GENOMIC DNA]</scope>
    <source>
        <strain evidence="8 9">Sb_GMNB300</strain>
    </source>
</reference>
<keyword evidence="2 4" id="KW-0371">Homeobox</keyword>
<dbReference type="InterPro" id="IPR009057">
    <property type="entry name" value="Homeodomain-like_sf"/>
</dbReference>
<gene>
    <name evidence="8" type="ORF">FN846DRAFT_778533</name>
</gene>
<evidence type="ECO:0000259" key="7">
    <source>
        <dbReference type="PROSITE" id="PS50071"/>
    </source>
</evidence>
<dbReference type="PROSITE" id="PS00027">
    <property type="entry name" value="HOMEOBOX_1"/>
    <property type="match status" value="1"/>
</dbReference>
<feature type="compositionally biased region" description="Basic residues" evidence="6">
    <location>
        <begin position="171"/>
        <end position="180"/>
    </location>
</feature>
<organism evidence="8 9">
    <name type="scientific">Sphaerosporella brunnea</name>
    <dbReference type="NCBI Taxonomy" id="1250544"/>
    <lineage>
        <taxon>Eukaryota</taxon>
        <taxon>Fungi</taxon>
        <taxon>Dikarya</taxon>
        <taxon>Ascomycota</taxon>
        <taxon>Pezizomycotina</taxon>
        <taxon>Pezizomycetes</taxon>
        <taxon>Pezizales</taxon>
        <taxon>Pyronemataceae</taxon>
        <taxon>Sphaerosporella</taxon>
    </lineage>
</organism>
<dbReference type="InParanoid" id="A0A5J5EWH7"/>
<keyword evidence="9" id="KW-1185">Reference proteome</keyword>
<sequence length="600" mass="66455">MSQEPATESHPSSSASNYAFPSHSQDTLPASTDDADACVIRRRRRRTSPHDQAILEREYRKCQKPDKARRREISKLVQMGEKEVQIWFCNKRQAQRRRSTPLQPHERIPNSSRSSYTIAPSSQPSLESSPPPAGRFRRSSTNINPVSDNSVSCSAFPLTSSPSTLVSTSKPRIHHRHHHHLDYSNSAIRELRDPDSDLHTGQLQQDQASEQLVAEFEAPPSKTQQSHDTSAYTYTSTMKQSSTTMTSSTTASKIIKTPEAKMTASAHKRLQDVLNGSVASDELVLPPLPSTSVNPRRTSARTLPPPRLLRRSSSNIRLTTSLEGKATVVLEDVPPSSPPKPPQSSASVSTRRRPLSTPVDSKLWEFCCDNQSAIRSPSQTPVQPSEATQALRLLRRRHTFSTSNGTTRTKSESLKPTPVKPKKLYPTSSPAVKRTPLKAKGRKVIMSAQKVTRPKQHSNNSLKKKKSYSSFEPSIDSDKENNEPGTPFSPPPESKRRGLGVAGKGFLNSNSTPSKRNKNKRPAFGDRERKRVKYDHDEGYGASQETTGSFENDSQDSEIIVASQDSGISTGGGLRLSSPRRLDEMECVENLLSLRGGTWR</sequence>
<comment type="caution">
    <text evidence="8">The sequence shown here is derived from an EMBL/GenBank/DDBJ whole genome shotgun (WGS) entry which is preliminary data.</text>
</comment>
<keyword evidence="1 4" id="KW-0238">DNA-binding</keyword>
<feature type="compositionally biased region" description="Basic residues" evidence="6">
    <location>
        <begin position="452"/>
        <end position="467"/>
    </location>
</feature>
<evidence type="ECO:0000256" key="4">
    <source>
        <dbReference type="PROSITE-ProRule" id="PRU00108"/>
    </source>
</evidence>
<feature type="region of interest" description="Disordered" evidence="6">
    <location>
        <begin position="93"/>
        <end position="186"/>
    </location>
</feature>
<feature type="compositionally biased region" description="Polar residues" evidence="6">
    <location>
        <begin position="109"/>
        <end position="119"/>
    </location>
</feature>
<feature type="compositionally biased region" description="Basic and acidic residues" evidence="6">
    <location>
        <begin position="523"/>
        <end position="539"/>
    </location>
</feature>
<evidence type="ECO:0000256" key="2">
    <source>
        <dbReference type="ARBA" id="ARBA00023155"/>
    </source>
</evidence>
<dbReference type="PANTHER" id="PTHR24324">
    <property type="entry name" value="HOMEOBOX PROTEIN HHEX"/>
    <property type="match status" value="1"/>
</dbReference>
<feature type="compositionally biased region" description="Polar residues" evidence="6">
    <location>
        <begin position="543"/>
        <end position="552"/>
    </location>
</feature>
<dbReference type="GO" id="GO:0030154">
    <property type="term" value="P:cell differentiation"/>
    <property type="evidence" value="ECO:0007669"/>
    <property type="project" value="TreeGrafter"/>
</dbReference>
<evidence type="ECO:0000313" key="8">
    <source>
        <dbReference type="EMBL" id="KAA8906141.1"/>
    </source>
</evidence>
<dbReference type="PANTHER" id="PTHR24324:SF9">
    <property type="entry name" value="HOMEOBOX DOMAIN-CONTAINING PROTEIN"/>
    <property type="match status" value="1"/>
</dbReference>
<dbReference type="SMART" id="SM00389">
    <property type="entry name" value="HOX"/>
    <property type="match status" value="1"/>
</dbReference>
<dbReference type="PROSITE" id="PS50071">
    <property type="entry name" value="HOMEOBOX_2"/>
    <property type="match status" value="1"/>
</dbReference>
<evidence type="ECO:0000256" key="1">
    <source>
        <dbReference type="ARBA" id="ARBA00023125"/>
    </source>
</evidence>
<evidence type="ECO:0000313" key="9">
    <source>
        <dbReference type="Proteomes" id="UP000326924"/>
    </source>
</evidence>
<keyword evidence="3 4" id="KW-0539">Nucleus</keyword>
<feature type="DNA-binding region" description="Homeobox" evidence="4">
    <location>
        <begin position="43"/>
        <end position="99"/>
    </location>
</feature>
<accession>A0A5J5EWH7</accession>
<evidence type="ECO:0000256" key="5">
    <source>
        <dbReference type="RuleBase" id="RU000682"/>
    </source>
</evidence>
<dbReference type="EMBL" id="VXIS01000092">
    <property type="protein sequence ID" value="KAA8906141.1"/>
    <property type="molecule type" value="Genomic_DNA"/>
</dbReference>
<evidence type="ECO:0000256" key="6">
    <source>
        <dbReference type="SAM" id="MobiDB-lite"/>
    </source>
</evidence>
<feature type="region of interest" description="Disordered" evidence="6">
    <location>
        <begin position="327"/>
        <end position="356"/>
    </location>
</feature>
<dbReference type="InterPro" id="IPR001356">
    <property type="entry name" value="HD"/>
</dbReference>
<dbReference type="SUPFAM" id="SSF46689">
    <property type="entry name" value="Homeodomain-like"/>
    <property type="match status" value="1"/>
</dbReference>
<dbReference type="Gene3D" id="1.10.10.60">
    <property type="entry name" value="Homeodomain-like"/>
    <property type="match status" value="1"/>
</dbReference>
<feature type="region of interest" description="Disordered" evidence="6">
    <location>
        <begin position="1"/>
        <end position="69"/>
    </location>
</feature>
<feature type="compositionally biased region" description="Basic and acidic residues" evidence="6">
    <location>
        <begin position="53"/>
        <end position="69"/>
    </location>
</feature>
<dbReference type="GO" id="GO:0005634">
    <property type="term" value="C:nucleus"/>
    <property type="evidence" value="ECO:0007669"/>
    <property type="project" value="UniProtKB-SubCell"/>
</dbReference>
<comment type="subcellular location">
    <subcellularLocation>
        <location evidence="4 5">Nucleus</location>
    </subcellularLocation>
</comment>
<dbReference type="InterPro" id="IPR017970">
    <property type="entry name" value="Homeobox_CS"/>
</dbReference>
<proteinExistence type="predicted"/>
<dbReference type="AlphaFoldDB" id="A0A5J5EWH7"/>
<dbReference type="GO" id="GO:0000981">
    <property type="term" value="F:DNA-binding transcription factor activity, RNA polymerase II-specific"/>
    <property type="evidence" value="ECO:0007669"/>
    <property type="project" value="InterPro"/>
</dbReference>
<dbReference type="CDD" id="cd00086">
    <property type="entry name" value="homeodomain"/>
    <property type="match status" value="1"/>
</dbReference>
<dbReference type="InterPro" id="IPR051000">
    <property type="entry name" value="Homeobox_DNA-bind_prot"/>
</dbReference>
<dbReference type="Proteomes" id="UP000326924">
    <property type="component" value="Unassembled WGS sequence"/>
</dbReference>
<feature type="compositionally biased region" description="Polar residues" evidence="6">
    <location>
        <begin position="139"/>
        <end position="153"/>
    </location>
</feature>